<feature type="compositionally biased region" description="Polar residues" evidence="1">
    <location>
        <begin position="192"/>
        <end position="204"/>
    </location>
</feature>
<evidence type="ECO:0000256" key="1">
    <source>
        <dbReference type="SAM" id="MobiDB-lite"/>
    </source>
</evidence>
<evidence type="ECO:0008006" key="4">
    <source>
        <dbReference type="Google" id="ProtNLM"/>
    </source>
</evidence>
<keyword evidence="3" id="KW-1185">Reference proteome</keyword>
<feature type="compositionally biased region" description="Basic and acidic residues" evidence="1">
    <location>
        <begin position="40"/>
        <end position="54"/>
    </location>
</feature>
<accession>A0ABR3VNG8</accession>
<feature type="region of interest" description="Disordered" evidence="1">
    <location>
        <begin position="1"/>
        <end position="92"/>
    </location>
</feature>
<dbReference type="EMBL" id="JAZHXJ010001840">
    <property type="protein sequence ID" value="KAL1843350.1"/>
    <property type="molecule type" value="Genomic_DNA"/>
</dbReference>
<gene>
    <name evidence="2" type="ORF">VTK73DRAFT_2866</name>
</gene>
<feature type="compositionally biased region" description="Polar residues" evidence="1">
    <location>
        <begin position="157"/>
        <end position="172"/>
    </location>
</feature>
<sequence length="297" mass="31233">MTSGQEEEEKGDRSRGVSNMPTPAPGSTLEKSSSSRRHTSRADGSLEEKSKDGLWTDQGLDPLAAGSFDEDVVMAPGPISDGHDRSGSFGEAARGVVDLDGAAPINFARPPFPPPLTPPTLAALPFPFENRLPGYAASIPPQLDVGFIHQPNPDYMASSTSADLETSPQNPDVTPRRRSYAKTVPIGIPTPAGSSLSQQMNNASAGPDTFSPSSYPPTSPRLPPPPPNQMDDFLAALEFAGGRPELEVQGEIISVVDDAGYGWKRHTRVYGGGVCLACLAAKAKENNYPAAAQQPAA</sequence>
<organism evidence="2 3">
    <name type="scientific">Phialemonium thermophilum</name>
    <dbReference type="NCBI Taxonomy" id="223376"/>
    <lineage>
        <taxon>Eukaryota</taxon>
        <taxon>Fungi</taxon>
        <taxon>Dikarya</taxon>
        <taxon>Ascomycota</taxon>
        <taxon>Pezizomycotina</taxon>
        <taxon>Sordariomycetes</taxon>
        <taxon>Sordariomycetidae</taxon>
        <taxon>Cephalothecales</taxon>
        <taxon>Cephalothecaceae</taxon>
        <taxon>Phialemonium</taxon>
    </lineage>
</organism>
<name>A0ABR3VNG8_9PEZI</name>
<reference evidence="2 3" key="1">
    <citation type="journal article" date="2024" name="Commun. Biol.">
        <title>Comparative genomic analysis of thermophilic fungi reveals convergent evolutionary adaptations and gene losses.</title>
        <authorList>
            <person name="Steindorff A.S."/>
            <person name="Aguilar-Pontes M.V."/>
            <person name="Robinson A.J."/>
            <person name="Andreopoulos B."/>
            <person name="LaButti K."/>
            <person name="Kuo A."/>
            <person name="Mondo S."/>
            <person name="Riley R."/>
            <person name="Otillar R."/>
            <person name="Haridas S."/>
            <person name="Lipzen A."/>
            <person name="Grimwood J."/>
            <person name="Schmutz J."/>
            <person name="Clum A."/>
            <person name="Reid I.D."/>
            <person name="Moisan M.C."/>
            <person name="Butler G."/>
            <person name="Nguyen T.T.M."/>
            <person name="Dewar K."/>
            <person name="Conant G."/>
            <person name="Drula E."/>
            <person name="Henrissat B."/>
            <person name="Hansel C."/>
            <person name="Singer S."/>
            <person name="Hutchinson M.I."/>
            <person name="de Vries R.P."/>
            <person name="Natvig D.O."/>
            <person name="Powell A.J."/>
            <person name="Tsang A."/>
            <person name="Grigoriev I.V."/>
        </authorList>
    </citation>
    <scope>NUCLEOTIDE SEQUENCE [LARGE SCALE GENOMIC DNA]</scope>
    <source>
        <strain evidence="2 3">ATCC 24622</strain>
    </source>
</reference>
<proteinExistence type="predicted"/>
<comment type="caution">
    <text evidence="2">The sequence shown here is derived from an EMBL/GenBank/DDBJ whole genome shotgun (WGS) entry which is preliminary data.</text>
</comment>
<feature type="compositionally biased region" description="Pro residues" evidence="1">
    <location>
        <begin position="214"/>
        <end position="226"/>
    </location>
</feature>
<evidence type="ECO:0000313" key="2">
    <source>
        <dbReference type="EMBL" id="KAL1843350.1"/>
    </source>
</evidence>
<dbReference type="Proteomes" id="UP001586593">
    <property type="component" value="Unassembled WGS sequence"/>
</dbReference>
<evidence type="ECO:0000313" key="3">
    <source>
        <dbReference type="Proteomes" id="UP001586593"/>
    </source>
</evidence>
<protein>
    <recommendedName>
        <fullName evidence="4">SH3 domain-containing protein</fullName>
    </recommendedName>
</protein>
<feature type="region of interest" description="Disordered" evidence="1">
    <location>
        <begin position="156"/>
        <end position="226"/>
    </location>
</feature>